<evidence type="ECO:0000313" key="1">
    <source>
        <dbReference type="EMBL" id="TFK60782.1"/>
    </source>
</evidence>
<protein>
    <submittedName>
        <fullName evidence="1">Fucose-specific lectin</fullName>
    </submittedName>
</protein>
<gene>
    <name evidence="1" type="ORF">BDN72DRAFT_850253</name>
</gene>
<proteinExistence type="predicted"/>
<evidence type="ECO:0000313" key="2">
    <source>
        <dbReference type="Proteomes" id="UP000308600"/>
    </source>
</evidence>
<accession>A0ACD3A4Z7</accession>
<sequence length="403" mass="42840">MSGSTFLAYQPLKPRIPFWRTRKGAGTIAIIFAIIVVAAVVGGVVPTKGTKPNNFQVVNDSNSTSGPQGIANNTQLPLPPIATNNTGAGANSTSASNPDPGVPVATNLVDPGVAAVTWQNDGLHIRVYFQKDDGGVYEGAWDQGNGWSSSNTKLVQAKSGTPLAAITFDPTQIRVYYIDESNVLQEYVYNNGWSKGSTLPSPNISPTTSLSAVTWGPSSSEQVRVYYQKQDNTVQEVVYSSGWSLGNSFGDQANPGTGLGAILATDINNTPSLRVYWQAKDLTLNEYNWSGSWSNRNLNWSPAPSSGIAAASWTDSSGNPFVRVYYENSAGTIEEVGYNSPSGWVVGPGAPTSTVVGSQTPISAIVWVNGGDIEIRVYVQNNSSDTHTEFAYSGSWTSSNLGF</sequence>
<dbReference type="Proteomes" id="UP000308600">
    <property type="component" value="Unassembled WGS sequence"/>
</dbReference>
<name>A0ACD3A4Z7_9AGAR</name>
<dbReference type="EMBL" id="ML208732">
    <property type="protein sequence ID" value="TFK60782.1"/>
    <property type="molecule type" value="Genomic_DNA"/>
</dbReference>
<organism evidence="1 2">
    <name type="scientific">Pluteus cervinus</name>
    <dbReference type="NCBI Taxonomy" id="181527"/>
    <lineage>
        <taxon>Eukaryota</taxon>
        <taxon>Fungi</taxon>
        <taxon>Dikarya</taxon>
        <taxon>Basidiomycota</taxon>
        <taxon>Agaricomycotina</taxon>
        <taxon>Agaricomycetes</taxon>
        <taxon>Agaricomycetidae</taxon>
        <taxon>Agaricales</taxon>
        <taxon>Pluteineae</taxon>
        <taxon>Pluteaceae</taxon>
        <taxon>Pluteus</taxon>
    </lineage>
</organism>
<reference evidence="1 2" key="1">
    <citation type="journal article" date="2019" name="Nat. Ecol. Evol.">
        <title>Megaphylogeny resolves global patterns of mushroom evolution.</title>
        <authorList>
            <person name="Varga T."/>
            <person name="Krizsan K."/>
            <person name="Foldi C."/>
            <person name="Dima B."/>
            <person name="Sanchez-Garcia M."/>
            <person name="Sanchez-Ramirez S."/>
            <person name="Szollosi G.J."/>
            <person name="Szarkandi J.G."/>
            <person name="Papp V."/>
            <person name="Albert L."/>
            <person name="Andreopoulos W."/>
            <person name="Angelini C."/>
            <person name="Antonin V."/>
            <person name="Barry K.W."/>
            <person name="Bougher N.L."/>
            <person name="Buchanan P."/>
            <person name="Buyck B."/>
            <person name="Bense V."/>
            <person name="Catcheside P."/>
            <person name="Chovatia M."/>
            <person name="Cooper J."/>
            <person name="Damon W."/>
            <person name="Desjardin D."/>
            <person name="Finy P."/>
            <person name="Geml J."/>
            <person name="Haridas S."/>
            <person name="Hughes K."/>
            <person name="Justo A."/>
            <person name="Karasinski D."/>
            <person name="Kautmanova I."/>
            <person name="Kiss B."/>
            <person name="Kocsube S."/>
            <person name="Kotiranta H."/>
            <person name="LaButti K.M."/>
            <person name="Lechner B.E."/>
            <person name="Liimatainen K."/>
            <person name="Lipzen A."/>
            <person name="Lukacs Z."/>
            <person name="Mihaltcheva S."/>
            <person name="Morgado L.N."/>
            <person name="Niskanen T."/>
            <person name="Noordeloos M.E."/>
            <person name="Ohm R.A."/>
            <person name="Ortiz-Santana B."/>
            <person name="Ovrebo C."/>
            <person name="Racz N."/>
            <person name="Riley R."/>
            <person name="Savchenko A."/>
            <person name="Shiryaev A."/>
            <person name="Soop K."/>
            <person name="Spirin V."/>
            <person name="Szebenyi C."/>
            <person name="Tomsovsky M."/>
            <person name="Tulloss R.E."/>
            <person name="Uehling J."/>
            <person name="Grigoriev I.V."/>
            <person name="Vagvolgyi C."/>
            <person name="Papp T."/>
            <person name="Martin F.M."/>
            <person name="Miettinen O."/>
            <person name="Hibbett D.S."/>
            <person name="Nagy L.G."/>
        </authorList>
    </citation>
    <scope>NUCLEOTIDE SEQUENCE [LARGE SCALE GENOMIC DNA]</scope>
    <source>
        <strain evidence="1 2">NL-1719</strain>
    </source>
</reference>
<keyword evidence="2" id="KW-1185">Reference proteome</keyword>